<accession>A0A183BAV5</accession>
<dbReference type="InterPro" id="IPR042099">
    <property type="entry name" value="ANL_N_sf"/>
</dbReference>
<evidence type="ECO:0000313" key="1">
    <source>
        <dbReference type="WBParaSite" id="ECPE_0001638301-mRNA-1"/>
    </source>
</evidence>
<sequence>LSLSSLRSLVVVAEERPRVQLIATFTKLFSNFGLMSRASEKRSGQIVGERFSEQSMSGRIGKRVHVAIANPDTLGQCADSQLGEIWVSSPHNSPELLGPFDSASLTRAPGSQSQPVPGSNAAEALTAHLVTGDTERTYARTGFLGFVRRTELTQSDGELHDAIFVVGSLEEAIMLRGMRFHPVD</sequence>
<protein>
    <submittedName>
        <fullName evidence="1">MOSC domain-containing protein</fullName>
    </submittedName>
</protein>
<organism evidence="1">
    <name type="scientific">Echinostoma caproni</name>
    <dbReference type="NCBI Taxonomy" id="27848"/>
    <lineage>
        <taxon>Eukaryota</taxon>
        <taxon>Metazoa</taxon>
        <taxon>Spiralia</taxon>
        <taxon>Lophotrochozoa</taxon>
        <taxon>Platyhelminthes</taxon>
        <taxon>Trematoda</taxon>
        <taxon>Digenea</taxon>
        <taxon>Plagiorchiida</taxon>
        <taxon>Echinostomata</taxon>
        <taxon>Echinostomatoidea</taxon>
        <taxon>Echinostomatidae</taxon>
        <taxon>Echinostoma</taxon>
    </lineage>
</organism>
<dbReference type="AlphaFoldDB" id="A0A183BAV5"/>
<proteinExistence type="predicted"/>
<dbReference type="PANTHER" id="PTHR22754:SF32">
    <property type="entry name" value="DISCO-INTERACTING PROTEIN 2"/>
    <property type="match status" value="1"/>
</dbReference>
<dbReference type="WBParaSite" id="ECPE_0001638301-mRNA-1">
    <property type="protein sequence ID" value="ECPE_0001638301-mRNA-1"/>
    <property type="gene ID" value="ECPE_0001638301"/>
</dbReference>
<name>A0A183BAV5_9TREM</name>
<dbReference type="PANTHER" id="PTHR22754">
    <property type="entry name" value="DISCO-INTERACTING PROTEIN 2 DIP2 -RELATED"/>
    <property type="match status" value="1"/>
</dbReference>
<reference evidence="1" key="1">
    <citation type="submission" date="2016-06" db="UniProtKB">
        <authorList>
            <consortium name="WormBaseParasite"/>
        </authorList>
    </citation>
    <scope>IDENTIFICATION</scope>
</reference>
<dbReference type="Gene3D" id="3.40.50.12780">
    <property type="entry name" value="N-terminal domain of ligase-like"/>
    <property type="match status" value="1"/>
</dbReference>